<sequence>MLKRTQCAEVANCLQSEYLKTSKLHLAFRLAQQQCAETFKEWVSMAEPLHPSLTSPSAMQSVRCSGVSMSPLDS</sequence>
<organism evidence="1 2">
    <name type="scientific">Staurois parvus</name>
    <dbReference type="NCBI Taxonomy" id="386267"/>
    <lineage>
        <taxon>Eukaryota</taxon>
        <taxon>Metazoa</taxon>
        <taxon>Chordata</taxon>
        <taxon>Craniata</taxon>
        <taxon>Vertebrata</taxon>
        <taxon>Euteleostomi</taxon>
        <taxon>Amphibia</taxon>
        <taxon>Batrachia</taxon>
        <taxon>Anura</taxon>
        <taxon>Neobatrachia</taxon>
        <taxon>Ranoidea</taxon>
        <taxon>Ranidae</taxon>
        <taxon>Staurois</taxon>
    </lineage>
</organism>
<dbReference type="EMBL" id="CATNWA010005569">
    <property type="protein sequence ID" value="CAI9550250.1"/>
    <property type="molecule type" value="Genomic_DNA"/>
</dbReference>
<evidence type="ECO:0000313" key="2">
    <source>
        <dbReference type="Proteomes" id="UP001162483"/>
    </source>
</evidence>
<evidence type="ECO:0000313" key="1">
    <source>
        <dbReference type="EMBL" id="CAI9550250.1"/>
    </source>
</evidence>
<feature type="non-terminal residue" evidence="1">
    <location>
        <position position="74"/>
    </location>
</feature>
<dbReference type="Proteomes" id="UP001162483">
    <property type="component" value="Unassembled WGS sequence"/>
</dbReference>
<name>A0ABN9BRD4_9NEOB</name>
<comment type="caution">
    <text evidence="1">The sequence shown here is derived from an EMBL/GenBank/DDBJ whole genome shotgun (WGS) entry which is preliminary data.</text>
</comment>
<protein>
    <submittedName>
        <fullName evidence="1">Uncharacterized protein</fullName>
    </submittedName>
</protein>
<gene>
    <name evidence="1" type="ORF">SPARVUS_LOCUS3482366</name>
</gene>
<reference evidence="1" key="1">
    <citation type="submission" date="2023-05" db="EMBL/GenBank/DDBJ databases">
        <authorList>
            <person name="Stuckert A."/>
        </authorList>
    </citation>
    <scope>NUCLEOTIDE SEQUENCE</scope>
</reference>
<accession>A0ABN9BRD4</accession>
<proteinExistence type="predicted"/>
<keyword evidence="2" id="KW-1185">Reference proteome</keyword>